<feature type="transmembrane region" description="Helical" evidence="1">
    <location>
        <begin position="478"/>
        <end position="496"/>
    </location>
</feature>
<gene>
    <name evidence="2" type="ORF">G7071_05840</name>
</gene>
<feature type="transmembrane region" description="Helical" evidence="1">
    <location>
        <begin position="80"/>
        <end position="104"/>
    </location>
</feature>
<evidence type="ECO:0000313" key="3">
    <source>
        <dbReference type="Proteomes" id="UP000502035"/>
    </source>
</evidence>
<feature type="transmembrane region" description="Helical" evidence="1">
    <location>
        <begin position="377"/>
        <end position="401"/>
    </location>
</feature>
<evidence type="ECO:0000313" key="2">
    <source>
        <dbReference type="EMBL" id="QIK75022.1"/>
    </source>
</evidence>
<dbReference type="AlphaFoldDB" id="A0A6G7YDX6"/>
<accession>A0A6G7YDX6</accession>
<dbReference type="RefSeq" id="WP_166316078.1">
    <property type="nucleotide sequence ID" value="NZ_CP049866.1"/>
</dbReference>
<feature type="transmembrane region" description="Helical" evidence="1">
    <location>
        <begin position="125"/>
        <end position="152"/>
    </location>
</feature>
<proteinExistence type="predicted"/>
<sequence>MRSSTETGRPSSQTWLDAAADLGHVLRFRGRTVRRRRAATAALVGVLGLTVLLAASPAGWDEQGSGVLATLVRDLADGLRANLGLGYASCLLLGIGASMGAGGGRELLSRSELAIHPVGPRTEHLGALALSPVNLAWLIQLWGLLAITALVAPPGRLPGAQVVVVLWVLAATAIAQLVGWGVEGVRRLEHGVGAVRLGLGLVAAAVVALQLSGRLVDVGRALPTTWLAEASLTQEWEAAAVAAALVAVAAGWLGAWPARWALGLPPREELKADSGVHEARHAPRPRLLSPELALLLRLDRGSVWRSVGMRRGLIVLGLGPGLIALVTPMQWGTVLMLPGLAASGAALLFGVNAWCLDGRGMVWRESLPVPAGVTWAARAWVTGECMVVVSGITVVLAAVGTGLPSPAMGIAVTACWLVVLVQVLAVTMSWSVRNPFSVDLSSPRATPAPHAVMAGYAGRLSASTTMTSLFFGGLAATGIWWLPLAVAPVFLLWSGLRLRRARTRWLSPPVRARIALTVAAV</sequence>
<keyword evidence="1" id="KW-1133">Transmembrane helix</keyword>
<keyword evidence="1" id="KW-0472">Membrane</keyword>
<dbReference type="KEGG" id="npi:G7071_05840"/>
<name>A0A6G7YDX6_9ACTN</name>
<keyword evidence="3" id="KW-1185">Reference proteome</keyword>
<feature type="transmembrane region" description="Helical" evidence="1">
    <location>
        <begin position="38"/>
        <end position="60"/>
    </location>
</feature>
<dbReference type="EMBL" id="CP049866">
    <property type="protein sequence ID" value="QIK75022.1"/>
    <property type="molecule type" value="Genomic_DNA"/>
</dbReference>
<feature type="transmembrane region" description="Helical" evidence="1">
    <location>
        <begin position="236"/>
        <end position="258"/>
    </location>
</feature>
<feature type="transmembrane region" description="Helical" evidence="1">
    <location>
        <begin position="194"/>
        <end position="216"/>
    </location>
</feature>
<protein>
    <submittedName>
        <fullName evidence="2">Uncharacterized protein</fullName>
    </submittedName>
</protein>
<feature type="transmembrane region" description="Helical" evidence="1">
    <location>
        <begin position="407"/>
        <end position="430"/>
    </location>
</feature>
<feature type="transmembrane region" description="Helical" evidence="1">
    <location>
        <begin position="312"/>
        <end position="331"/>
    </location>
</feature>
<keyword evidence="1" id="KW-0812">Transmembrane</keyword>
<organism evidence="2 3">
    <name type="scientific">Nocardioides piscis</name>
    <dbReference type="NCBI Taxonomy" id="2714938"/>
    <lineage>
        <taxon>Bacteria</taxon>
        <taxon>Bacillati</taxon>
        <taxon>Actinomycetota</taxon>
        <taxon>Actinomycetes</taxon>
        <taxon>Propionibacteriales</taxon>
        <taxon>Nocardioidaceae</taxon>
        <taxon>Nocardioides</taxon>
    </lineage>
</organism>
<reference evidence="2 3" key="1">
    <citation type="submission" date="2020-03" db="EMBL/GenBank/DDBJ databases">
        <title>Nocardioides sp. nov., isolated from fish.</title>
        <authorList>
            <person name="Hyun D.-W."/>
            <person name="Bae J.-W."/>
        </authorList>
    </citation>
    <scope>NUCLEOTIDE SEQUENCE [LARGE SCALE GENOMIC DNA]</scope>
    <source>
        <strain evidence="2 3">HDW12A</strain>
    </source>
</reference>
<feature type="transmembrane region" description="Helical" evidence="1">
    <location>
        <begin position="164"/>
        <end position="182"/>
    </location>
</feature>
<dbReference type="Proteomes" id="UP000502035">
    <property type="component" value="Chromosome"/>
</dbReference>
<evidence type="ECO:0000256" key="1">
    <source>
        <dbReference type="SAM" id="Phobius"/>
    </source>
</evidence>